<dbReference type="PRINTS" id="PR00783">
    <property type="entry name" value="MINTRINSICP"/>
</dbReference>
<dbReference type="InterPro" id="IPR022357">
    <property type="entry name" value="MIP_CS"/>
</dbReference>
<evidence type="ECO:0000256" key="2">
    <source>
        <dbReference type="ARBA" id="ARBA00022448"/>
    </source>
</evidence>
<dbReference type="SUPFAM" id="SSF81338">
    <property type="entry name" value="Aquaporin-like"/>
    <property type="match status" value="1"/>
</dbReference>
<protein>
    <submittedName>
        <fullName evidence="9">Aquaporin family protein</fullName>
    </submittedName>
</protein>
<feature type="transmembrane region" description="Helical" evidence="8">
    <location>
        <begin position="221"/>
        <end position="239"/>
    </location>
</feature>
<dbReference type="Proteomes" id="UP000298284">
    <property type="component" value="Unassembled WGS sequence"/>
</dbReference>
<reference evidence="9 10" key="1">
    <citation type="submission" date="2019-04" db="EMBL/GenBank/DDBJ databases">
        <authorList>
            <person name="Feng G."/>
            <person name="Zhang J."/>
            <person name="Zhu H."/>
        </authorList>
    </citation>
    <scope>NUCLEOTIDE SEQUENCE [LARGE SCALE GENOMIC DNA]</scope>
    <source>
        <strain evidence="9 10">JCM 19491</strain>
    </source>
</reference>
<dbReference type="PANTHER" id="PTHR45724">
    <property type="entry name" value="AQUAPORIN NIP2-1"/>
    <property type="match status" value="1"/>
</dbReference>
<feature type="transmembrane region" description="Helical" evidence="8">
    <location>
        <begin position="59"/>
        <end position="77"/>
    </location>
</feature>
<evidence type="ECO:0000256" key="1">
    <source>
        <dbReference type="ARBA" id="ARBA00004141"/>
    </source>
</evidence>
<keyword evidence="5 8" id="KW-0472">Membrane</keyword>
<organism evidence="9 10">
    <name type="scientific">Hymenobacter wooponensis</name>
    <dbReference type="NCBI Taxonomy" id="1525360"/>
    <lineage>
        <taxon>Bacteria</taxon>
        <taxon>Pseudomonadati</taxon>
        <taxon>Bacteroidota</taxon>
        <taxon>Cytophagia</taxon>
        <taxon>Cytophagales</taxon>
        <taxon>Hymenobacteraceae</taxon>
        <taxon>Hymenobacter</taxon>
    </lineage>
</organism>
<evidence type="ECO:0000256" key="6">
    <source>
        <dbReference type="RuleBase" id="RU000477"/>
    </source>
</evidence>
<comment type="similarity">
    <text evidence="6">Belongs to the MIP/aquaporin (TC 1.A.8) family.</text>
</comment>
<accession>A0A4Z0MPV2</accession>
<dbReference type="PROSITE" id="PS00221">
    <property type="entry name" value="MIP"/>
    <property type="match status" value="1"/>
</dbReference>
<evidence type="ECO:0000256" key="8">
    <source>
        <dbReference type="SAM" id="Phobius"/>
    </source>
</evidence>
<evidence type="ECO:0000256" key="5">
    <source>
        <dbReference type="ARBA" id="ARBA00023136"/>
    </source>
</evidence>
<feature type="transmembrane region" description="Helical" evidence="8">
    <location>
        <begin position="182"/>
        <end position="201"/>
    </location>
</feature>
<comment type="caution">
    <text evidence="9">The sequence shown here is derived from an EMBL/GenBank/DDBJ whole genome shotgun (WGS) entry which is preliminary data.</text>
</comment>
<evidence type="ECO:0000256" key="3">
    <source>
        <dbReference type="ARBA" id="ARBA00022692"/>
    </source>
</evidence>
<dbReference type="InterPro" id="IPR034294">
    <property type="entry name" value="Aquaporin_transptr"/>
</dbReference>
<keyword evidence="3 6" id="KW-0812">Transmembrane</keyword>
<evidence type="ECO:0000256" key="4">
    <source>
        <dbReference type="ARBA" id="ARBA00022989"/>
    </source>
</evidence>
<comment type="subcellular location">
    <subcellularLocation>
        <location evidence="1">Membrane</location>
        <topology evidence="1">Multi-pass membrane protein</topology>
    </subcellularLocation>
</comment>
<dbReference type="Gene3D" id="1.20.1080.10">
    <property type="entry name" value="Glycerol uptake facilitator protein"/>
    <property type="match status" value="1"/>
</dbReference>
<evidence type="ECO:0000313" key="9">
    <source>
        <dbReference type="EMBL" id="TGD81823.1"/>
    </source>
</evidence>
<dbReference type="GO" id="GO:0016020">
    <property type="term" value="C:membrane"/>
    <property type="evidence" value="ECO:0007669"/>
    <property type="project" value="UniProtKB-SubCell"/>
</dbReference>
<dbReference type="PANTHER" id="PTHR45724:SF13">
    <property type="entry name" value="AQUAPORIN NIP1-1-RELATED"/>
    <property type="match status" value="1"/>
</dbReference>
<evidence type="ECO:0000256" key="7">
    <source>
        <dbReference type="SAM" id="MobiDB-lite"/>
    </source>
</evidence>
<keyword evidence="4 8" id="KW-1133">Transmembrane helix</keyword>
<keyword evidence="10" id="KW-1185">Reference proteome</keyword>
<dbReference type="OrthoDB" id="9807293at2"/>
<feature type="transmembrane region" description="Helical" evidence="8">
    <location>
        <begin position="104"/>
        <end position="130"/>
    </location>
</feature>
<keyword evidence="2 6" id="KW-0813">Transport</keyword>
<dbReference type="RefSeq" id="WP_135530200.1">
    <property type="nucleotide sequence ID" value="NZ_SRKZ01000002.1"/>
</dbReference>
<dbReference type="InterPro" id="IPR000425">
    <property type="entry name" value="MIP"/>
</dbReference>
<dbReference type="EMBL" id="SRKZ01000002">
    <property type="protein sequence ID" value="TGD81823.1"/>
    <property type="molecule type" value="Genomic_DNA"/>
</dbReference>
<feature type="transmembrane region" description="Helical" evidence="8">
    <location>
        <begin position="18"/>
        <end position="39"/>
    </location>
</feature>
<dbReference type="Pfam" id="PF00230">
    <property type="entry name" value="MIP"/>
    <property type="match status" value="1"/>
</dbReference>
<feature type="region of interest" description="Disordered" evidence="7">
    <location>
        <begin position="260"/>
        <end position="279"/>
    </location>
</feature>
<dbReference type="InterPro" id="IPR023271">
    <property type="entry name" value="Aquaporin-like"/>
</dbReference>
<evidence type="ECO:0000313" key="10">
    <source>
        <dbReference type="Proteomes" id="UP000298284"/>
    </source>
</evidence>
<name>A0A4Z0MPV2_9BACT</name>
<sequence length="279" mass="30402">MSFLSQLRSAFHRHWRHYLAEAMGIAFFVTCGGLLTMLLEHPASPVRQALQTNDSARHWLMGLGMGLVIVAIVYSPWGKQSGAHINPAVTLAFWQLGKIRTPDAVWYVLGQVAGAIGAAQVLKLVFGALYAHPAVKFTVTQPVPLPRGEALAFAAEFIISFILMLVLLLALHSERLKKLTGWMIGVLLALYIVFETPYSGMSLNPARTLGTAVAAGKYHGLWLYWVAPPLATWLATVLFRKLYHGEDLECAILAGCGPSPSSPHFSGEEPPQYPDEAAA</sequence>
<feature type="transmembrane region" description="Helical" evidence="8">
    <location>
        <begin position="150"/>
        <end position="170"/>
    </location>
</feature>
<gene>
    <name evidence="9" type="ORF">EU557_09835</name>
</gene>
<proteinExistence type="inferred from homology"/>
<dbReference type="AlphaFoldDB" id="A0A4Z0MPV2"/>
<dbReference type="GO" id="GO:0015267">
    <property type="term" value="F:channel activity"/>
    <property type="evidence" value="ECO:0007669"/>
    <property type="project" value="InterPro"/>
</dbReference>